<dbReference type="PANTHER" id="PTHR31912">
    <property type="entry name" value="IP13529P"/>
    <property type="match status" value="1"/>
</dbReference>
<organism evidence="2 3">
    <name type="scientific">Agaricus bisporus var. burnettii (strain JB137-S8 / ATCC MYA-4627 / FGSC 10392)</name>
    <name type="common">White button mushroom</name>
    <dbReference type="NCBI Taxonomy" id="597362"/>
    <lineage>
        <taxon>Eukaryota</taxon>
        <taxon>Fungi</taxon>
        <taxon>Dikarya</taxon>
        <taxon>Basidiomycota</taxon>
        <taxon>Agaricomycotina</taxon>
        <taxon>Agaricomycetes</taxon>
        <taxon>Agaricomycetidae</taxon>
        <taxon>Agaricales</taxon>
        <taxon>Agaricineae</taxon>
        <taxon>Agaricaceae</taxon>
        <taxon>Agaricus</taxon>
    </lineage>
</organism>
<accession>K5XKX4</accession>
<sequence>MWADWSGAHHRHFFVNEIAQLRNREFVIPLRWVIYQKEEHAEVIYLQEIKASEYEVQTQRNNMYHVRSFQEISSIFVSSIQDWLFMVSTSVIESLAHTYPLYPASQELFSMGISDAAEPHPVRTIAKGRPAFCVRILAWTDDVSGNRSKQYNAHMNLYFSSANIPFRIRAQESFVRFSSTSPDVSALEQLNAFLKSLRGQWHDAFDCQLGQEIIFQIHAHLFSGDNPMQVELCSNMGSMSRFWCRTDLSGGTKEERETNKGYHGLYQAAELRQPDETVNVIKTQLQTAANGVQATLDRIQRETGIKDTVASYWCSQLIKDPRLKLKIPQKEQKRVKDAIKKEIQEEAMQWLFRQPPERYAGLPESEKLELRAGDHYNVLLNLPGINIHRDTPVEILHTVLLGIDKYIWFETSNKWNQQKDQDFVAALSTLATDGLSVHSFRPQYIVQYKNSLIGRDFKTLQQIAIFPLYARLENATPKEKLLFQVWKAMGELGALLWIPEISNMEEYLRDIDTAVTNLLDSWGAFDPARIQYKYKLHNLTHLTDNISRFGPPILYATEIFEAWNGVFRYCSILSNHQAPSRDIAQTLAGMERMKHFICGGWWKGFDTEDYISAGENIKNILKDNENIGRRLGFSLNGSLDPDGNICTDSGRFIECDHLISQHNDVCKQGSWVFYTTDLSTSTTPHPGRIYKIINPIKSTESSKAPSGLVLIQRFQALNTRHEILGMPVLDKSGFVDVVSSKAVLFIFNAQQFPPMPINRQLEDLCVLNLHALHNSHLIRRALPRALTEPVRLYDDATRLNKHNEWASGLRVTGPAKRKATQMKSAATKQKNKDVSTARAPEGYTTTNQ</sequence>
<dbReference type="KEGG" id="abp:AGABI1DRAFT103088"/>
<name>K5XKX4_AGABU</name>
<evidence type="ECO:0000313" key="3">
    <source>
        <dbReference type="Proteomes" id="UP000008493"/>
    </source>
</evidence>
<keyword evidence="3" id="KW-1185">Reference proteome</keyword>
<dbReference type="HOGENOM" id="CLU_004591_2_0_1"/>
<dbReference type="eggNOG" id="ENOG502SJ45">
    <property type="taxonomic scope" value="Eukaryota"/>
</dbReference>
<dbReference type="OMA" id="QYKYKLH"/>
<dbReference type="EMBL" id="JH971418">
    <property type="protein sequence ID" value="EKM75140.1"/>
    <property type="molecule type" value="Genomic_DNA"/>
</dbReference>
<feature type="region of interest" description="Disordered" evidence="1">
    <location>
        <begin position="812"/>
        <end position="848"/>
    </location>
</feature>
<protein>
    <submittedName>
        <fullName evidence="2">Uncharacterized protein</fullName>
    </submittedName>
</protein>
<reference evidence="3" key="1">
    <citation type="journal article" date="2012" name="Proc. Natl. Acad. Sci. U.S.A.">
        <title>Genome sequence of the button mushroom Agaricus bisporus reveals mechanisms governing adaptation to a humic-rich ecological niche.</title>
        <authorList>
            <person name="Morin E."/>
            <person name="Kohler A."/>
            <person name="Baker A.R."/>
            <person name="Foulongne-Oriol M."/>
            <person name="Lombard V."/>
            <person name="Nagy L.G."/>
            <person name="Ohm R.A."/>
            <person name="Patyshakuliyeva A."/>
            <person name="Brun A."/>
            <person name="Aerts A.L."/>
            <person name="Bailey A.M."/>
            <person name="Billette C."/>
            <person name="Coutinho P.M."/>
            <person name="Deakin G."/>
            <person name="Doddapaneni H."/>
            <person name="Floudas D."/>
            <person name="Grimwood J."/>
            <person name="Hilden K."/>
            <person name="Kuees U."/>
            <person name="LaButti K.M."/>
            <person name="Lapidus A."/>
            <person name="Lindquist E.A."/>
            <person name="Lucas S.M."/>
            <person name="Murat C."/>
            <person name="Riley R.W."/>
            <person name="Salamov A.A."/>
            <person name="Schmutz J."/>
            <person name="Subramanian V."/>
            <person name="Woesten H.A.B."/>
            <person name="Xu J."/>
            <person name="Eastwood D.C."/>
            <person name="Foster G.D."/>
            <person name="Sonnenberg A.S."/>
            <person name="Cullen D."/>
            <person name="de Vries R.P."/>
            <person name="Lundell T."/>
            <person name="Hibbett D.S."/>
            <person name="Henrissat B."/>
            <person name="Burton K.S."/>
            <person name="Kerrigan R.W."/>
            <person name="Challen M.P."/>
            <person name="Grigoriev I.V."/>
            <person name="Martin F."/>
        </authorList>
    </citation>
    <scope>NUCLEOTIDE SEQUENCE [LARGE SCALE GENOMIC DNA]</scope>
    <source>
        <strain evidence="3">JB137-S8 / ATCC MYA-4627 / FGSC 10392</strain>
    </source>
</reference>
<dbReference type="PANTHER" id="PTHR31912:SF34">
    <property type="entry name" value="NOTOCHORD-RELATED PROTEIN"/>
    <property type="match status" value="1"/>
</dbReference>
<dbReference type="RefSeq" id="XP_007334184.1">
    <property type="nucleotide sequence ID" value="XM_007334122.1"/>
</dbReference>
<dbReference type="Proteomes" id="UP000008493">
    <property type="component" value="Unassembled WGS sequence"/>
</dbReference>
<dbReference type="InParanoid" id="K5XKX4"/>
<dbReference type="OrthoDB" id="2246127at2759"/>
<dbReference type="GeneID" id="18821881"/>
<dbReference type="AlphaFoldDB" id="K5XKX4"/>
<proteinExistence type="predicted"/>
<evidence type="ECO:0000313" key="2">
    <source>
        <dbReference type="EMBL" id="EKM75140.1"/>
    </source>
</evidence>
<gene>
    <name evidence="2" type="ORF">AGABI1DRAFT_103088</name>
</gene>
<evidence type="ECO:0000256" key="1">
    <source>
        <dbReference type="SAM" id="MobiDB-lite"/>
    </source>
</evidence>